<dbReference type="RefSeq" id="XP_016973813.1">
    <property type="nucleotide sequence ID" value="XM_017118324.1"/>
</dbReference>
<evidence type="ECO:0000256" key="2">
    <source>
        <dbReference type="SAM" id="SignalP"/>
    </source>
</evidence>
<sequence length="107" mass="11940">MSKLSIFLMIATIVVAIQADGNVRPVRCGDRCTIKDLQDPRLLCVRDRTSNTCTKLRPCRLPEWNCIRRNAGRELLRETCLSQCRRIPGGSSASGPCAPKKRPVSKD</sequence>
<evidence type="ECO:0000313" key="3">
    <source>
        <dbReference type="RefSeq" id="XP_016973813.1"/>
    </source>
</evidence>
<dbReference type="OrthoDB" id="7968486at2759"/>
<feature type="signal peptide" evidence="2">
    <location>
        <begin position="1"/>
        <end position="19"/>
    </location>
</feature>
<reference evidence="3" key="1">
    <citation type="submission" date="2025-08" db="UniProtKB">
        <authorList>
            <consortium name="RefSeq"/>
        </authorList>
    </citation>
    <scope>IDENTIFICATION</scope>
</reference>
<dbReference type="AlphaFoldDB" id="A0A6P4EFL3"/>
<keyword evidence="2" id="KW-0732">Signal</keyword>
<name>A0A6P4EFL3_DRORH</name>
<organism evidence="3">
    <name type="scientific">Drosophila rhopaloa</name>
    <name type="common">Fruit fly</name>
    <dbReference type="NCBI Taxonomy" id="1041015"/>
    <lineage>
        <taxon>Eukaryota</taxon>
        <taxon>Metazoa</taxon>
        <taxon>Ecdysozoa</taxon>
        <taxon>Arthropoda</taxon>
        <taxon>Hexapoda</taxon>
        <taxon>Insecta</taxon>
        <taxon>Pterygota</taxon>
        <taxon>Neoptera</taxon>
        <taxon>Endopterygota</taxon>
        <taxon>Diptera</taxon>
        <taxon>Brachycera</taxon>
        <taxon>Muscomorpha</taxon>
        <taxon>Ephydroidea</taxon>
        <taxon>Drosophilidae</taxon>
        <taxon>Drosophila</taxon>
        <taxon>Sophophora</taxon>
    </lineage>
</organism>
<evidence type="ECO:0000256" key="1">
    <source>
        <dbReference type="SAM" id="MobiDB-lite"/>
    </source>
</evidence>
<feature type="chain" id="PRO_5027997740" evidence="2">
    <location>
        <begin position="20"/>
        <end position="107"/>
    </location>
</feature>
<feature type="region of interest" description="Disordered" evidence="1">
    <location>
        <begin position="86"/>
        <end position="107"/>
    </location>
</feature>
<proteinExistence type="predicted"/>
<accession>A0A6P4EFL3</accession>
<gene>
    <name evidence="3" type="primary">LOC108040740</name>
</gene>
<protein>
    <submittedName>
        <fullName evidence="3">Uncharacterized protein LOC108040740</fullName>
    </submittedName>
</protein>